<reference evidence="2" key="1">
    <citation type="submission" date="2016-06" db="EMBL/GenBank/DDBJ databases">
        <title>Parallel loss of symbiosis genes in relatives of nitrogen-fixing non-legume Parasponia.</title>
        <authorList>
            <person name="Van Velzen R."/>
            <person name="Holmer R."/>
            <person name="Bu F."/>
            <person name="Rutten L."/>
            <person name="Van Zeijl A."/>
            <person name="Liu W."/>
            <person name="Santuari L."/>
            <person name="Cao Q."/>
            <person name="Sharma T."/>
            <person name="Shen D."/>
            <person name="Roswanjaya Y."/>
            <person name="Wardhani T."/>
            <person name="Kalhor M.S."/>
            <person name="Jansen J."/>
            <person name="Van den Hoogen J."/>
            <person name="Gungor B."/>
            <person name="Hartog M."/>
            <person name="Hontelez J."/>
            <person name="Verver J."/>
            <person name="Yang W.-C."/>
            <person name="Schijlen E."/>
            <person name="Repin R."/>
            <person name="Schilthuizen M."/>
            <person name="Schranz E."/>
            <person name="Heidstra R."/>
            <person name="Miyata K."/>
            <person name="Fedorova E."/>
            <person name="Kohlen W."/>
            <person name="Bisseling T."/>
            <person name="Smit S."/>
            <person name="Geurts R."/>
        </authorList>
    </citation>
    <scope>NUCLEOTIDE SEQUENCE [LARGE SCALE GENOMIC DNA]</scope>
    <source>
        <strain evidence="2">cv. WU1-14</strain>
    </source>
</reference>
<evidence type="ECO:0000313" key="1">
    <source>
        <dbReference type="EMBL" id="PON75935.1"/>
    </source>
</evidence>
<organism evidence="1 2">
    <name type="scientific">Parasponia andersonii</name>
    <name type="common">Sponia andersonii</name>
    <dbReference type="NCBI Taxonomy" id="3476"/>
    <lineage>
        <taxon>Eukaryota</taxon>
        <taxon>Viridiplantae</taxon>
        <taxon>Streptophyta</taxon>
        <taxon>Embryophyta</taxon>
        <taxon>Tracheophyta</taxon>
        <taxon>Spermatophyta</taxon>
        <taxon>Magnoliopsida</taxon>
        <taxon>eudicotyledons</taxon>
        <taxon>Gunneridae</taxon>
        <taxon>Pentapetalae</taxon>
        <taxon>rosids</taxon>
        <taxon>fabids</taxon>
        <taxon>Rosales</taxon>
        <taxon>Cannabaceae</taxon>
        <taxon>Parasponia</taxon>
    </lineage>
</organism>
<accession>A0A2P5DRL5</accession>
<dbReference type="AlphaFoldDB" id="A0A2P5DRL5"/>
<sequence length="69" mass="8394">MDEMIYLFRKRVDKLLDIFLQDIYILSDKFGQAVRGLYVQYKQLKSNVYSFSEELPEYTTEVRSTKWKD</sequence>
<dbReference type="Proteomes" id="UP000237105">
    <property type="component" value="Unassembled WGS sequence"/>
</dbReference>
<gene>
    <name evidence="1" type="ORF">PanWU01x14_038860</name>
</gene>
<proteinExistence type="predicted"/>
<dbReference type="EMBL" id="JXTB01000021">
    <property type="protein sequence ID" value="PON75935.1"/>
    <property type="molecule type" value="Genomic_DNA"/>
</dbReference>
<keyword evidence="2" id="KW-1185">Reference proteome</keyword>
<protein>
    <submittedName>
        <fullName evidence="1">Uncharacterized protein</fullName>
    </submittedName>
</protein>
<evidence type="ECO:0000313" key="2">
    <source>
        <dbReference type="Proteomes" id="UP000237105"/>
    </source>
</evidence>
<name>A0A2P5DRL5_PARAD</name>
<comment type="caution">
    <text evidence="1">The sequence shown here is derived from an EMBL/GenBank/DDBJ whole genome shotgun (WGS) entry which is preliminary data.</text>
</comment>